<organism evidence="2 3">
    <name type="scientific">Youngiibacter fragilis 232.1</name>
    <dbReference type="NCBI Taxonomy" id="994573"/>
    <lineage>
        <taxon>Bacteria</taxon>
        <taxon>Bacillati</taxon>
        <taxon>Bacillota</taxon>
        <taxon>Clostridia</taxon>
        <taxon>Eubacteriales</taxon>
        <taxon>Clostridiaceae</taxon>
        <taxon>Youngiibacter</taxon>
    </lineage>
</organism>
<evidence type="ECO:0000313" key="3">
    <source>
        <dbReference type="Proteomes" id="UP000017747"/>
    </source>
</evidence>
<dbReference type="InterPro" id="IPR039422">
    <property type="entry name" value="MarR/SlyA-like"/>
</dbReference>
<dbReference type="OrthoDB" id="6462103at2"/>
<dbReference type="GO" id="GO:0003700">
    <property type="term" value="F:DNA-binding transcription factor activity"/>
    <property type="evidence" value="ECO:0007669"/>
    <property type="project" value="InterPro"/>
</dbReference>
<gene>
    <name evidence="2" type="ORF">T472_0218250</name>
</gene>
<accession>V7I2C5</accession>
<proteinExistence type="predicted"/>
<keyword evidence="3" id="KW-1185">Reference proteome</keyword>
<dbReference type="Pfam" id="PF12802">
    <property type="entry name" value="MarR_2"/>
    <property type="match status" value="1"/>
</dbReference>
<dbReference type="InterPro" id="IPR036388">
    <property type="entry name" value="WH-like_DNA-bd_sf"/>
</dbReference>
<name>V7I2C5_9CLOT</name>
<dbReference type="Gene3D" id="1.10.10.10">
    <property type="entry name" value="Winged helix-like DNA-binding domain superfamily/Winged helix DNA-binding domain"/>
    <property type="match status" value="1"/>
</dbReference>
<dbReference type="SMART" id="SM00347">
    <property type="entry name" value="HTH_MARR"/>
    <property type="match status" value="1"/>
</dbReference>
<dbReference type="eggNOG" id="COG1846">
    <property type="taxonomic scope" value="Bacteria"/>
</dbReference>
<dbReference type="SUPFAM" id="SSF46785">
    <property type="entry name" value="Winged helix' DNA-binding domain"/>
    <property type="match status" value="1"/>
</dbReference>
<feature type="domain" description="HTH marR-type" evidence="1">
    <location>
        <begin position="1"/>
        <end position="137"/>
    </location>
</feature>
<evidence type="ECO:0000259" key="1">
    <source>
        <dbReference type="PROSITE" id="PS50995"/>
    </source>
</evidence>
<dbReference type="CDD" id="cd00090">
    <property type="entry name" value="HTH_ARSR"/>
    <property type="match status" value="1"/>
</dbReference>
<dbReference type="InterPro" id="IPR036390">
    <property type="entry name" value="WH_DNA-bd_sf"/>
</dbReference>
<dbReference type="PRINTS" id="PR00598">
    <property type="entry name" value="HTHMARR"/>
</dbReference>
<dbReference type="STRING" id="994573.T472_0218250"/>
<dbReference type="EMBL" id="AXUN02000223">
    <property type="protein sequence ID" value="ETA79147.1"/>
    <property type="molecule type" value="Genomic_DNA"/>
</dbReference>
<evidence type="ECO:0000313" key="2">
    <source>
        <dbReference type="EMBL" id="ETA79147.1"/>
    </source>
</evidence>
<protein>
    <submittedName>
        <fullName evidence="2">MarR family transcriptional regulator</fullName>
    </submittedName>
</protein>
<sequence length="145" mass="16854">MEREDIVDSILIWFKISGIHSDNIRESGIIAREYGLTLAQSDVIAQLGIREMTQNELAERLLVTKGGISQLLQAMECLDLVERRQEWKTKYVSLTEKGREIHDRLVPDLERFQGEFFQGLSKNEKKMMLEMLRKISGKKEKNNET</sequence>
<dbReference type="InterPro" id="IPR011991">
    <property type="entry name" value="ArsR-like_HTH"/>
</dbReference>
<reference evidence="2 3" key="1">
    <citation type="journal article" date="2014" name="Genome Announc.">
        <title>Genome Sequence of Youngiibacter fragilis, the Type Strain of the Genus Youngiibacter.</title>
        <authorList>
            <person name="Wawrik C.B."/>
            <person name="Callaghan A.V."/>
            <person name="Stamps B.W."/>
            <person name="Wawrik B."/>
        </authorList>
    </citation>
    <scope>NUCLEOTIDE SEQUENCE [LARGE SCALE GENOMIC DNA]</scope>
    <source>
        <strain evidence="2 3">232.1</strain>
    </source>
</reference>
<dbReference type="GO" id="GO:0006950">
    <property type="term" value="P:response to stress"/>
    <property type="evidence" value="ECO:0007669"/>
    <property type="project" value="TreeGrafter"/>
</dbReference>
<dbReference type="PANTHER" id="PTHR33164:SF85">
    <property type="entry name" value="TRANSCRIPTIONAL REGULATOR, MARR FAMILY"/>
    <property type="match status" value="1"/>
</dbReference>
<comment type="caution">
    <text evidence="2">The sequence shown here is derived from an EMBL/GenBank/DDBJ whole genome shotgun (WGS) entry which is preliminary data.</text>
</comment>
<dbReference type="PANTHER" id="PTHR33164">
    <property type="entry name" value="TRANSCRIPTIONAL REGULATOR, MARR FAMILY"/>
    <property type="match status" value="1"/>
</dbReference>
<dbReference type="RefSeq" id="WP_023385045.1">
    <property type="nucleotide sequence ID" value="NZ_AXUN02000223.1"/>
</dbReference>
<dbReference type="Proteomes" id="UP000017747">
    <property type="component" value="Unassembled WGS sequence"/>
</dbReference>
<dbReference type="AlphaFoldDB" id="V7I2C5"/>
<dbReference type="PROSITE" id="PS50995">
    <property type="entry name" value="HTH_MARR_2"/>
    <property type="match status" value="1"/>
</dbReference>
<dbReference type="InterPro" id="IPR000835">
    <property type="entry name" value="HTH_MarR-typ"/>
</dbReference>